<dbReference type="OrthoDB" id="9792355at2"/>
<reference evidence="3 4" key="1">
    <citation type="journal article" date="2011" name="J. Bacteriol.">
        <title>Complete genome sequence of the industrial strain Ketogulonicigenium vulgare WSH-001.</title>
        <authorList>
            <person name="Liu L."/>
            <person name="Li Y."/>
            <person name="Zhang J."/>
            <person name="Zhou Z."/>
            <person name="Liu J."/>
            <person name="Li X."/>
            <person name="Zhou J."/>
            <person name="Du G."/>
            <person name="Wang L."/>
            <person name="Chen J."/>
        </authorList>
    </citation>
    <scope>NUCLEOTIDE SEQUENCE [LARGE SCALE GENOMIC DNA]</scope>
    <source>
        <strain evidence="3 4">WSH-001</strain>
    </source>
</reference>
<dbReference type="SUPFAM" id="SSF51735">
    <property type="entry name" value="NAD(P)-binding Rossmann-fold domains"/>
    <property type="match status" value="1"/>
</dbReference>
<dbReference type="PANTHER" id="PTHR43180:SF66">
    <property type="entry name" value="SHORT-CHAIN DEHYDROGENASE_REDUCTASE FAMILY PROTEIN"/>
    <property type="match status" value="1"/>
</dbReference>
<name>F9Y569_KETVW</name>
<sequence>MSLLQGKTFFVTGAAGGIGAATVTRLLAEGANVIASDRWDAETRVSANLLQVPGDVTSRADMRAAVAAGVAAFGTLDGGFLNAGVCLEGGLFDGTDAVFDLTMDVNVKGVFQSASAVAEVLAEKQSGSLVLTSSISGLRGAARFMAYAASKHAVVGLMRSFAQQLGPLNIRVNTVHPTSVRTPMVDDIAHARRTFQREDATMDDLMALYKQRHLMPIAWVEPEEIANAVAWLLSDQARFVTGNTLTIDAGTCVK</sequence>
<protein>
    <submittedName>
        <fullName evidence="3">Carveol dehydrogenase ((+)-trans-carveol dehydrogenase)</fullName>
        <ecNumber evidence="3">1.1.1.275</ecNumber>
    </submittedName>
</protein>
<dbReference type="Gene3D" id="3.40.50.720">
    <property type="entry name" value="NAD(P)-binding Rossmann-like Domain"/>
    <property type="match status" value="1"/>
</dbReference>
<organism evidence="3 4">
    <name type="scientific">Ketogulonicigenium vulgare (strain WSH-001)</name>
    <dbReference type="NCBI Taxonomy" id="759362"/>
    <lineage>
        <taxon>Bacteria</taxon>
        <taxon>Pseudomonadati</taxon>
        <taxon>Pseudomonadota</taxon>
        <taxon>Alphaproteobacteria</taxon>
        <taxon>Rhodobacterales</taxon>
        <taxon>Roseobacteraceae</taxon>
        <taxon>Ketogulonicigenium</taxon>
    </lineage>
</organism>
<evidence type="ECO:0000313" key="3">
    <source>
        <dbReference type="EMBL" id="AEM41874.1"/>
    </source>
</evidence>
<dbReference type="KEGG" id="kvl:KVU_2035"/>
<dbReference type="EC" id="1.1.1.275" evidence="3"/>
<comment type="similarity">
    <text evidence="1">Belongs to the short-chain dehydrogenases/reductases (SDR) family.</text>
</comment>
<dbReference type="PANTHER" id="PTHR43180">
    <property type="entry name" value="3-OXOACYL-(ACYL-CARRIER-PROTEIN) REDUCTASE (AFU_ORTHOLOGUE AFUA_6G11210)"/>
    <property type="match status" value="1"/>
</dbReference>
<evidence type="ECO:0000313" key="4">
    <source>
        <dbReference type="Proteomes" id="UP000000692"/>
    </source>
</evidence>
<dbReference type="InterPro" id="IPR020904">
    <property type="entry name" value="Sc_DH/Rdtase_CS"/>
</dbReference>
<dbReference type="Proteomes" id="UP000000692">
    <property type="component" value="Chromosome"/>
</dbReference>
<dbReference type="Pfam" id="PF13561">
    <property type="entry name" value="adh_short_C2"/>
    <property type="match status" value="1"/>
</dbReference>
<keyword evidence="4" id="KW-1185">Reference proteome</keyword>
<dbReference type="EMBL" id="CP002018">
    <property type="protein sequence ID" value="AEM41874.1"/>
    <property type="molecule type" value="Genomic_DNA"/>
</dbReference>
<accession>F9Y569</accession>
<dbReference type="GO" id="GO:0033702">
    <property type="term" value="F:(+)-trans-carveol dehydrogenase activity"/>
    <property type="evidence" value="ECO:0007669"/>
    <property type="project" value="UniProtKB-EC"/>
</dbReference>
<dbReference type="FunFam" id="3.40.50.720:FF:000084">
    <property type="entry name" value="Short-chain dehydrogenase reductase"/>
    <property type="match status" value="1"/>
</dbReference>
<evidence type="ECO:0000256" key="1">
    <source>
        <dbReference type="ARBA" id="ARBA00006484"/>
    </source>
</evidence>
<dbReference type="HOGENOM" id="CLU_010194_1_0_5"/>
<dbReference type="AlphaFoldDB" id="F9Y569"/>
<dbReference type="PRINTS" id="PR00080">
    <property type="entry name" value="SDRFAMILY"/>
</dbReference>
<dbReference type="eggNOG" id="COG1028">
    <property type="taxonomic scope" value="Bacteria"/>
</dbReference>
<dbReference type="PRINTS" id="PR00081">
    <property type="entry name" value="GDHRDH"/>
</dbReference>
<dbReference type="InterPro" id="IPR002347">
    <property type="entry name" value="SDR_fam"/>
</dbReference>
<dbReference type="InterPro" id="IPR036291">
    <property type="entry name" value="NAD(P)-bd_dom_sf"/>
</dbReference>
<dbReference type="RefSeq" id="WP_013385251.1">
    <property type="nucleotide sequence ID" value="NC_017384.1"/>
</dbReference>
<dbReference type="PROSITE" id="PS00061">
    <property type="entry name" value="ADH_SHORT"/>
    <property type="match status" value="1"/>
</dbReference>
<keyword evidence="2 3" id="KW-0560">Oxidoreductase</keyword>
<gene>
    <name evidence="3" type="ordered locus">KVU_2035</name>
</gene>
<dbReference type="CDD" id="cd05233">
    <property type="entry name" value="SDR_c"/>
    <property type="match status" value="1"/>
</dbReference>
<proteinExistence type="inferred from homology"/>
<evidence type="ECO:0000256" key="2">
    <source>
        <dbReference type="ARBA" id="ARBA00023002"/>
    </source>
</evidence>